<name>A0A382FRG8_9ZZZZ</name>
<protein>
    <recommendedName>
        <fullName evidence="4">Aminotransferase class V domain-containing protein</fullName>
    </recommendedName>
</protein>
<dbReference type="GO" id="GO:0004125">
    <property type="term" value="F:L-seryl-tRNA(Sec) selenium transferase activity"/>
    <property type="evidence" value="ECO:0007669"/>
    <property type="project" value="TreeGrafter"/>
</dbReference>
<dbReference type="Pfam" id="PF03841">
    <property type="entry name" value="SelA"/>
    <property type="match status" value="1"/>
</dbReference>
<evidence type="ECO:0000313" key="3">
    <source>
        <dbReference type="EMBL" id="SVB65259.1"/>
    </source>
</evidence>
<gene>
    <name evidence="3" type="ORF">METZ01_LOCUS218113</name>
</gene>
<evidence type="ECO:0000256" key="2">
    <source>
        <dbReference type="ARBA" id="ARBA00022898"/>
    </source>
</evidence>
<evidence type="ECO:0008006" key="4">
    <source>
        <dbReference type="Google" id="ProtNLM"/>
    </source>
</evidence>
<dbReference type="InterPro" id="IPR015424">
    <property type="entry name" value="PyrdxlP-dep_Trfase"/>
</dbReference>
<dbReference type="PANTHER" id="PTHR32328">
    <property type="entry name" value="L-SERYL-TRNA(SEC) SELENIUM TRANSFERASE"/>
    <property type="match status" value="1"/>
</dbReference>
<keyword evidence="2" id="KW-0663">Pyridoxal phosphate</keyword>
<dbReference type="Gene3D" id="3.40.640.10">
    <property type="entry name" value="Type I PLP-dependent aspartate aminotransferase-like (Major domain)"/>
    <property type="match status" value="1"/>
</dbReference>
<sequence>WWSRIRSAQGLCLAKALRPFSKDRRSFKLTFSNRVYDELGIKPVIHAAGTITSFGGSMPRPEVIEAMALASTSFVGLIELNEKVGEYIAQVTGAEAGMVVSGAAGGVVLSMAACMTGNNVGFVRQLPNTTGMKNELAIQKIHRGGYSDMYTFAGAKFNEAGSVNGCLAEELDLAINENTAAVAYLFAPGVLTNGLTLSEVSEIAHSRGVPVIVDAAAMLPPKSNLRRYISEGADLVTMSGGKYIRGPQGAGLLFGRKDLIEAATLNTAPNHSIGRPQKVTKDEMIGLHTALKLFMETDDEAQYLEYRETLAPIQEKLKHVQGIDVSIKQTASKYHVPTLVIGLKSSESGRNPNDLLKQLLDGEPRVFMTYDANEDAMSVNPINLQPGEGPLLGARLAEVLG</sequence>
<evidence type="ECO:0000256" key="1">
    <source>
        <dbReference type="ARBA" id="ARBA00001933"/>
    </source>
</evidence>
<comment type="cofactor">
    <cofactor evidence="1">
        <name>pyridoxal 5'-phosphate</name>
        <dbReference type="ChEBI" id="CHEBI:597326"/>
    </cofactor>
</comment>
<dbReference type="SUPFAM" id="SSF53383">
    <property type="entry name" value="PLP-dependent transferases"/>
    <property type="match status" value="1"/>
</dbReference>
<organism evidence="3">
    <name type="scientific">marine metagenome</name>
    <dbReference type="NCBI Taxonomy" id="408172"/>
    <lineage>
        <taxon>unclassified sequences</taxon>
        <taxon>metagenomes</taxon>
        <taxon>ecological metagenomes</taxon>
    </lineage>
</organism>
<dbReference type="InterPro" id="IPR015421">
    <property type="entry name" value="PyrdxlP-dep_Trfase_major"/>
</dbReference>
<dbReference type="InterPro" id="IPR018319">
    <property type="entry name" value="SelA-like"/>
</dbReference>
<dbReference type="AlphaFoldDB" id="A0A382FRG8"/>
<dbReference type="EMBL" id="UINC01051289">
    <property type="protein sequence ID" value="SVB65259.1"/>
    <property type="molecule type" value="Genomic_DNA"/>
</dbReference>
<reference evidence="3" key="1">
    <citation type="submission" date="2018-05" db="EMBL/GenBank/DDBJ databases">
        <authorList>
            <person name="Lanie J.A."/>
            <person name="Ng W.-L."/>
            <person name="Kazmierczak K.M."/>
            <person name="Andrzejewski T.M."/>
            <person name="Davidsen T.M."/>
            <person name="Wayne K.J."/>
            <person name="Tettelin H."/>
            <person name="Glass J.I."/>
            <person name="Rusch D."/>
            <person name="Podicherti R."/>
            <person name="Tsui H.-C.T."/>
            <person name="Winkler M.E."/>
        </authorList>
    </citation>
    <scope>NUCLEOTIDE SEQUENCE</scope>
</reference>
<feature type="non-terminal residue" evidence="3">
    <location>
        <position position="1"/>
    </location>
</feature>
<proteinExistence type="predicted"/>
<accession>A0A382FRG8</accession>
<dbReference type="PANTHER" id="PTHR32328:SF0">
    <property type="entry name" value="L-SERYL-TRNA(SEC) SELENIUM TRANSFERASE"/>
    <property type="match status" value="1"/>
</dbReference>